<sequence>MSHDFLIFILLVCSLPHLPHPHLPHAGSHLPHGRSPPIAAEAGGQSSSAPRSSLIAAAGRSSSDPRRSLAGSCAAAPELRLLAVADQPVELRPAPPLLAAGGRAPPARGGGPAAEIQPRGLVRGGGHAGDLAPIVESAAPTAPPSSCSARWDPLYVKARASGSR</sequence>
<accession>A0A3L6SKJ4</accession>
<dbReference type="AlphaFoldDB" id="A0A3L6SKJ4"/>
<name>A0A3L6SKJ4_PANMI</name>
<reference evidence="4" key="1">
    <citation type="journal article" date="2019" name="Nat. Commun.">
        <title>The genome of broomcorn millet.</title>
        <authorList>
            <person name="Zou C."/>
            <person name="Miki D."/>
            <person name="Li D."/>
            <person name="Tang Q."/>
            <person name="Xiao L."/>
            <person name="Rajput S."/>
            <person name="Deng P."/>
            <person name="Jia W."/>
            <person name="Huang R."/>
            <person name="Zhang M."/>
            <person name="Sun Y."/>
            <person name="Hu J."/>
            <person name="Fu X."/>
            <person name="Schnable P.S."/>
            <person name="Li F."/>
            <person name="Zhang H."/>
            <person name="Feng B."/>
            <person name="Zhu X."/>
            <person name="Liu R."/>
            <person name="Schnable J.C."/>
            <person name="Zhu J.-K."/>
            <person name="Zhang H."/>
        </authorList>
    </citation>
    <scope>NUCLEOTIDE SEQUENCE [LARGE SCALE GENOMIC DNA]</scope>
</reference>
<proteinExistence type="predicted"/>
<keyword evidence="2" id="KW-0732">Signal</keyword>
<feature type="signal peptide" evidence="2">
    <location>
        <begin position="1"/>
        <end position="21"/>
    </location>
</feature>
<evidence type="ECO:0000256" key="2">
    <source>
        <dbReference type="SAM" id="SignalP"/>
    </source>
</evidence>
<protein>
    <submittedName>
        <fullName evidence="3">Uncharacterized protein</fullName>
    </submittedName>
</protein>
<comment type="caution">
    <text evidence="3">The sequence shown here is derived from an EMBL/GenBank/DDBJ whole genome shotgun (WGS) entry which is preliminary data.</text>
</comment>
<evidence type="ECO:0000256" key="1">
    <source>
        <dbReference type="SAM" id="MobiDB-lite"/>
    </source>
</evidence>
<keyword evidence="4" id="KW-1185">Reference proteome</keyword>
<dbReference type="Proteomes" id="UP000275267">
    <property type="component" value="Unassembled WGS sequence"/>
</dbReference>
<organism evidence="3 4">
    <name type="scientific">Panicum miliaceum</name>
    <name type="common">Proso millet</name>
    <name type="synonym">Broomcorn millet</name>
    <dbReference type="NCBI Taxonomy" id="4540"/>
    <lineage>
        <taxon>Eukaryota</taxon>
        <taxon>Viridiplantae</taxon>
        <taxon>Streptophyta</taxon>
        <taxon>Embryophyta</taxon>
        <taxon>Tracheophyta</taxon>
        <taxon>Spermatophyta</taxon>
        <taxon>Magnoliopsida</taxon>
        <taxon>Liliopsida</taxon>
        <taxon>Poales</taxon>
        <taxon>Poaceae</taxon>
        <taxon>PACMAD clade</taxon>
        <taxon>Panicoideae</taxon>
        <taxon>Panicodae</taxon>
        <taxon>Paniceae</taxon>
        <taxon>Panicinae</taxon>
        <taxon>Panicum</taxon>
        <taxon>Panicum sect. Panicum</taxon>
    </lineage>
</organism>
<evidence type="ECO:0000313" key="4">
    <source>
        <dbReference type="Proteomes" id="UP000275267"/>
    </source>
</evidence>
<feature type="region of interest" description="Disordered" evidence="1">
    <location>
        <begin position="26"/>
        <end position="71"/>
    </location>
</feature>
<feature type="chain" id="PRO_5018248937" evidence="2">
    <location>
        <begin position="22"/>
        <end position="164"/>
    </location>
</feature>
<feature type="compositionally biased region" description="Low complexity" evidence="1">
    <location>
        <begin position="97"/>
        <end position="107"/>
    </location>
</feature>
<gene>
    <name evidence="3" type="ORF">C2845_PM07G19550</name>
</gene>
<feature type="region of interest" description="Disordered" evidence="1">
    <location>
        <begin position="95"/>
        <end position="128"/>
    </location>
</feature>
<evidence type="ECO:0000313" key="3">
    <source>
        <dbReference type="EMBL" id="RLN23158.1"/>
    </source>
</evidence>
<dbReference type="EMBL" id="PQIB02000004">
    <property type="protein sequence ID" value="RLN23158.1"/>
    <property type="molecule type" value="Genomic_DNA"/>
</dbReference>